<evidence type="ECO:0000259" key="2">
    <source>
        <dbReference type="Pfam" id="PF00534"/>
    </source>
</evidence>
<dbReference type="Proteomes" id="UP000605670">
    <property type="component" value="Unassembled WGS sequence"/>
</dbReference>
<dbReference type="Pfam" id="PF00534">
    <property type="entry name" value="Glycos_transf_1"/>
    <property type="match status" value="1"/>
</dbReference>
<dbReference type="InterPro" id="IPR001296">
    <property type="entry name" value="Glyco_trans_1"/>
</dbReference>
<feature type="domain" description="Glycosyl transferase family 1" evidence="2">
    <location>
        <begin position="187"/>
        <end position="318"/>
    </location>
</feature>
<dbReference type="GO" id="GO:0016757">
    <property type="term" value="F:glycosyltransferase activity"/>
    <property type="evidence" value="ECO:0007669"/>
    <property type="project" value="InterPro"/>
</dbReference>
<dbReference type="AlphaFoldDB" id="A0A917F7L3"/>
<protein>
    <recommendedName>
        <fullName evidence="2">Glycosyl transferase family 1 domain-containing protein</fullName>
    </recommendedName>
</protein>
<name>A0A917F7L3_9MICO</name>
<keyword evidence="1" id="KW-0808">Transferase</keyword>
<dbReference type="RefSeq" id="WP_229735183.1">
    <property type="nucleotide sequence ID" value="NZ_BMEM01000003.1"/>
</dbReference>
<evidence type="ECO:0000313" key="4">
    <source>
        <dbReference type="Proteomes" id="UP000605670"/>
    </source>
</evidence>
<gene>
    <name evidence="3" type="ORF">GCM10011366_21790</name>
</gene>
<dbReference type="PANTHER" id="PTHR12526">
    <property type="entry name" value="GLYCOSYLTRANSFERASE"/>
    <property type="match status" value="1"/>
</dbReference>
<reference evidence="3" key="1">
    <citation type="journal article" date="2014" name="Int. J. Syst. Evol. Microbiol.">
        <title>Complete genome sequence of Corynebacterium casei LMG S-19264T (=DSM 44701T), isolated from a smear-ripened cheese.</title>
        <authorList>
            <consortium name="US DOE Joint Genome Institute (JGI-PGF)"/>
            <person name="Walter F."/>
            <person name="Albersmeier A."/>
            <person name="Kalinowski J."/>
            <person name="Ruckert C."/>
        </authorList>
    </citation>
    <scope>NUCLEOTIDE SEQUENCE</scope>
    <source>
        <strain evidence="3">CGMCC 1.12160</strain>
    </source>
</reference>
<dbReference type="SUPFAM" id="SSF53756">
    <property type="entry name" value="UDP-Glycosyltransferase/glycogen phosphorylase"/>
    <property type="match status" value="1"/>
</dbReference>
<dbReference type="EMBL" id="BMEM01000003">
    <property type="protein sequence ID" value="GGF53618.1"/>
    <property type="molecule type" value="Genomic_DNA"/>
</dbReference>
<evidence type="ECO:0000256" key="1">
    <source>
        <dbReference type="ARBA" id="ARBA00022679"/>
    </source>
</evidence>
<sequence length="379" mass="40861">MIILQISPEFEPGTGVGGVAAALEARWLDLGHDVRRFGPHEAGCAFLAAPAPGVRGRARHAARVIWFSTVGTIRARRAVRALPEGAVSICHNDALAGDVYVNHGVLTSAMKARGHFAWRMMRNPLHLITTVRDLYRYRAGVHQVVVNLSDSDCRTLVGSYGLPRERAVVIPNGVHLARFVPASPSERDSARQALGIPRDVAVAVFVGHEFERKGLPLLLAAASDLPDHHVVVVGGTPQQIDSARADLSAEVAARVHWTGRIPDPRRALAASDVLVLPSAYEANPLVVLEALASGLQVVATPVGSVPDTLVNDDVARVVDLSVDGVRNGLRALAASRRVTPRIELQARARDRAAPTSWDRVAQSYLDLFENLRPRRTPTV</sequence>
<reference evidence="3" key="2">
    <citation type="submission" date="2020-09" db="EMBL/GenBank/DDBJ databases">
        <authorList>
            <person name="Sun Q."/>
            <person name="Zhou Y."/>
        </authorList>
    </citation>
    <scope>NUCLEOTIDE SEQUENCE</scope>
    <source>
        <strain evidence="3">CGMCC 1.12160</strain>
    </source>
</reference>
<comment type="caution">
    <text evidence="3">The sequence shown here is derived from an EMBL/GenBank/DDBJ whole genome shotgun (WGS) entry which is preliminary data.</text>
</comment>
<organism evidence="3 4">
    <name type="scientific">Ornithinimicrobium tianjinense</name>
    <dbReference type="NCBI Taxonomy" id="1195761"/>
    <lineage>
        <taxon>Bacteria</taxon>
        <taxon>Bacillati</taxon>
        <taxon>Actinomycetota</taxon>
        <taxon>Actinomycetes</taxon>
        <taxon>Micrococcales</taxon>
        <taxon>Ornithinimicrobiaceae</taxon>
        <taxon>Ornithinimicrobium</taxon>
    </lineage>
</organism>
<dbReference type="CDD" id="cd03801">
    <property type="entry name" value="GT4_PimA-like"/>
    <property type="match status" value="1"/>
</dbReference>
<accession>A0A917F7L3</accession>
<dbReference type="Gene3D" id="3.40.50.2000">
    <property type="entry name" value="Glycogen Phosphorylase B"/>
    <property type="match status" value="2"/>
</dbReference>
<evidence type="ECO:0000313" key="3">
    <source>
        <dbReference type="EMBL" id="GGF53618.1"/>
    </source>
</evidence>
<proteinExistence type="predicted"/>
<keyword evidence="4" id="KW-1185">Reference proteome</keyword>